<proteinExistence type="predicted"/>
<protein>
    <submittedName>
        <fullName evidence="1">Uncharacterized protein</fullName>
    </submittedName>
</protein>
<sequence length="206" mass="24169">MAFSVGFSSVQKLNIRNLYSANDLPANEIMCRKMETPASTHGRYSLLKSCATIDDTKDEKTDTKFSVFRSVSSQKAAEIVNRLCQPRVFPEERNNKRRKIERKEDNAIYLQTKKESELDNMMKTGSSFKEQRKHVKRVSHPTVSSSIRQKLYRERNDHFSEIITSCERLVLQPSQRYYPLAYRDWLKVENLRGIKTDFKGYNHFSK</sequence>
<dbReference type="Proteomes" id="UP000683360">
    <property type="component" value="Unassembled WGS sequence"/>
</dbReference>
<evidence type="ECO:0000313" key="1">
    <source>
        <dbReference type="EMBL" id="CAG2246190.1"/>
    </source>
</evidence>
<reference evidence="1" key="1">
    <citation type="submission" date="2021-03" db="EMBL/GenBank/DDBJ databases">
        <authorList>
            <person name="Bekaert M."/>
        </authorList>
    </citation>
    <scope>NUCLEOTIDE SEQUENCE</scope>
</reference>
<evidence type="ECO:0000313" key="2">
    <source>
        <dbReference type="Proteomes" id="UP000683360"/>
    </source>
</evidence>
<dbReference type="OrthoDB" id="6119622at2759"/>
<comment type="caution">
    <text evidence="1">The sequence shown here is derived from an EMBL/GenBank/DDBJ whole genome shotgun (WGS) entry which is preliminary data.</text>
</comment>
<keyword evidence="2" id="KW-1185">Reference proteome</keyword>
<accession>A0A8S3UIH5</accession>
<organism evidence="1 2">
    <name type="scientific">Mytilus edulis</name>
    <name type="common">Blue mussel</name>
    <dbReference type="NCBI Taxonomy" id="6550"/>
    <lineage>
        <taxon>Eukaryota</taxon>
        <taxon>Metazoa</taxon>
        <taxon>Spiralia</taxon>
        <taxon>Lophotrochozoa</taxon>
        <taxon>Mollusca</taxon>
        <taxon>Bivalvia</taxon>
        <taxon>Autobranchia</taxon>
        <taxon>Pteriomorphia</taxon>
        <taxon>Mytilida</taxon>
        <taxon>Mytiloidea</taxon>
        <taxon>Mytilidae</taxon>
        <taxon>Mytilinae</taxon>
        <taxon>Mytilus</taxon>
    </lineage>
</organism>
<name>A0A8S3UIH5_MYTED</name>
<dbReference type="AlphaFoldDB" id="A0A8S3UIH5"/>
<dbReference type="EMBL" id="CAJPWZ010002840">
    <property type="protein sequence ID" value="CAG2246190.1"/>
    <property type="molecule type" value="Genomic_DNA"/>
</dbReference>
<gene>
    <name evidence="1" type="ORF">MEDL_58171</name>
</gene>